<name>W9QDH6_9ROSA</name>
<dbReference type="InterPro" id="IPR059179">
    <property type="entry name" value="MLKL-like_MCAfunc"/>
</dbReference>
<dbReference type="InterPro" id="IPR006461">
    <property type="entry name" value="PLAC_motif_containing"/>
</dbReference>
<dbReference type="STRING" id="981085.W9QDH6"/>
<dbReference type="PANTHER" id="PTHR46604">
    <property type="entry name" value="PROTEIN MID1-COMPLEMENTING ACTIVITY 1"/>
    <property type="match status" value="1"/>
</dbReference>
<dbReference type="GO" id="GO:0007166">
    <property type="term" value="P:cell surface receptor signaling pathway"/>
    <property type="evidence" value="ECO:0007669"/>
    <property type="project" value="InterPro"/>
</dbReference>
<dbReference type="Proteomes" id="UP000030645">
    <property type="component" value="Unassembled WGS sequence"/>
</dbReference>
<dbReference type="Pfam" id="PF19584">
    <property type="entry name" value="MCAfunc"/>
    <property type="match status" value="1"/>
</dbReference>
<dbReference type="CDD" id="cd21037">
    <property type="entry name" value="MLKL_NTD"/>
    <property type="match status" value="1"/>
</dbReference>
<dbReference type="InterPro" id="IPR036537">
    <property type="entry name" value="Adaptor_Cbl_N_dom_sf"/>
</dbReference>
<evidence type="ECO:0000313" key="2">
    <source>
        <dbReference type="EMBL" id="EXB29257.1"/>
    </source>
</evidence>
<accession>W9QDH6</accession>
<evidence type="ECO:0000313" key="3">
    <source>
        <dbReference type="Proteomes" id="UP000030645"/>
    </source>
</evidence>
<organism evidence="2 3">
    <name type="scientific">Morus notabilis</name>
    <dbReference type="NCBI Taxonomy" id="981085"/>
    <lineage>
        <taxon>Eukaryota</taxon>
        <taxon>Viridiplantae</taxon>
        <taxon>Streptophyta</taxon>
        <taxon>Embryophyta</taxon>
        <taxon>Tracheophyta</taxon>
        <taxon>Spermatophyta</taxon>
        <taxon>Magnoliopsida</taxon>
        <taxon>eudicotyledons</taxon>
        <taxon>Gunneridae</taxon>
        <taxon>Pentapetalae</taxon>
        <taxon>rosids</taxon>
        <taxon>fabids</taxon>
        <taxon>Rosales</taxon>
        <taxon>Moraceae</taxon>
        <taxon>Moreae</taxon>
        <taxon>Morus</taxon>
    </lineage>
</organism>
<dbReference type="KEGG" id="mnt:21390346"/>
<reference evidence="3" key="1">
    <citation type="submission" date="2013-01" db="EMBL/GenBank/DDBJ databases">
        <title>Draft Genome Sequence of a Mulberry Tree, Morus notabilis C.K. Schneid.</title>
        <authorList>
            <person name="He N."/>
            <person name="Zhao S."/>
        </authorList>
    </citation>
    <scope>NUCLEOTIDE SEQUENCE</scope>
</reference>
<evidence type="ECO:0000259" key="1">
    <source>
        <dbReference type="Pfam" id="PF19584"/>
    </source>
</evidence>
<dbReference type="NCBIfam" id="TIGR01571">
    <property type="entry name" value="A_thal_Cys_rich"/>
    <property type="match status" value="1"/>
</dbReference>
<feature type="domain" description="MCAfunc" evidence="1">
    <location>
        <begin position="19"/>
        <end position="162"/>
    </location>
</feature>
<gene>
    <name evidence="2" type="ORF">L484_006931</name>
</gene>
<keyword evidence="3" id="KW-1185">Reference proteome</keyword>
<dbReference type="EMBL" id="KE343432">
    <property type="protein sequence ID" value="EXB29257.1"/>
    <property type="molecule type" value="Genomic_DNA"/>
</dbReference>
<protein>
    <recommendedName>
        <fullName evidence="1">MCAfunc domain-containing protein</fullName>
    </recommendedName>
</protein>
<dbReference type="eggNOG" id="ENOG502RWU0">
    <property type="taxonomic scope" value="Eukaryota"/>
</dbReference>
<dbReference type="OrthoDB" id="1045822at2759"/>
<sequence>MGTFSQPYYAAGTDAVTLTSMIAASARTAATHRRNCEQLAEHARVIGNLLEKLKATDLVTLPAVKEPLDGLEESLKKALELIECCRDKSCLYLLAMGWSVVYQFRHVQDEIDRYLSLVPLISLVHEFRLQNLKEGLKAIEEDQRDYTLDEEDVEAQKVILKPDRTKKDADILEKSLSRRYPDLGFHEALQEEKEKLNIELQRSRTNNDPDQCRVIEHLIDVTENVVNALPSKKVKKVLSNEPTYVVSGDITNGDFELKTDNEVQSEWQADLIGCCNEPCLSLKTFIYPCGTFSWMANIVSRGKISRERAINNLLAYSLVGGCCCYSCCMRRKLRELLNIEGGSCDDFLTHLMCCCCAMVQERRELELRNFEGCQGRKMIPPPFQYMKT</sequence>
<dbReference type="Gene3D" id="1.20.930.20">
    <property type="entry name" value="Adaptor protein Cbl, N-terminal domain"/>
    <property type="match status" value="1"/>
</dbReference>
<dbReference type="AlphaFoldDB" id="W9QDH6"/>
<dbReference type="InterPro" id="IPR045766">
    <property type="entry name" value="MCAfunc"/>
</dbReference>
<dbReference type="PANTHER" id="PTHR46604:SF2">
    <property type="entry name" value="MCAFUNC DOMAIN-CONTAINING PROTEIN"/>
    <property type="match status" value="1"/>
</dbReference>
<dbReference type="Pfam" id="PF04749">
    <property type="entry name" value="PLAC8"/>
    <property type="match status" value="1"/>
</dbReference>
<proteinExistence type="predicted"/>